<sequence>MHRFAWHYRSRDQRLTESPVAAAYPELRTFPSPSDTGVVRVEAAPVTEHDHGLVAQAVRAVVTHARLQAKESLAVLTVDPELAQRIRDGIRATTDPSVADFLGGQGGEALVVLDAAHATGATAHRGTDAGPGSPDRAAYPRRGEAGGRGRRRSGSPRRADPCRSLGERPAEGDHDLGVHTDPRPCPPTEEPWSARARGRRPRDGRPRRARPLHPWPGRAGHPNRRTRVCRSRGQPDARSPCARTASAPRLAPATHPDRRPVPRPGARGGPHRGGDGADGGR</sequence>
<evidence type="ECO:0000313" key="3">
    <source>
        <dbReference type="Proteomes" id="UP000035763"/>
    </source>
</evidence>
<dbReference type="STRING" id="1193182.BN11_3990005"/>
<dbReference type="AlphaFoldDB" id="W6JZK9"/>
<protein>
    <submittedName>
        <fullName evidence="2">Uncharacterized protein</fullName>
    </submittedName>
</protein>
<comment type="caution">
    <text evidence="2">The sequence shown here is derived from an EMBL/GenBank/DDBJ whole genome shotgun (WGS) entry which is preliminary data.</text>
</comment>
<feature type="compositionally biased region" description="Basic and acidic residues" evidence="1">
    <location>
        <begin position="157"/>
        <end position="182"/>
    </location>
</feature>
<organism evidence="2 3">
    <name type="scientific">Nostocoides australiense Ben110</name>
    <dbReference type="NCBI Taxonomy" id="1193182"/>
    <lineage>
        <taxon>Bacteria</taxon>
        <taxon>Bacillati</taxon>
        <taxon>Actinomycetota</taxon>
        <taxon>Actinomycetes</taxon>
        <taxon>Micrococcales</taxon>
        <taxon>Intrasporangiaceae</taxon>
        <taxon>Nostocoides</taxon>
    </lineage>
</organism>
<feature type="compositionally biased region" description="Basic residues" evidence="1">
    <location>
        <begin position="221"/>
        <end position="230"/>
    </location>
</feature>
<evidence type="ECO:0000313" key="2">
    <source>
        <dbReference type="EMBL" id="CCH74160.1"/>
    </source>
</evidence>
<gene>
    <name evidence="2" type="ORF">BN11_3990005</name>
</gene>
<reference evidence="2 3" key="1">
    <citation type="journal article" date="2013" name="ISME J.">
        <title>A metabolic model for members of the genus Tetrasphaera involved in enhanced biological phosphorus removal.</title>
        <authorList>
            <person name="Kristiansen R."/>
            <person name="Nguyen H.T.T."/>
            <person name="Saunders A.M."/>
            <person name="Nielsen J.L."/>
            <person name="Wimmer R."/>
            <person name="Le V.Q."/>
            <person name="McIlroy S.J."/>
            <person name="Petrovski S."/>
            <person name="Seviour R.J."/>
            <person name="Calteau A."/>
            <person name="Nielsen K.L."/>
            <person name="Nielsen P.H."/>
        </authorList>
    </citation>
    <scope>NUCLEOTIDE SEQUENCE [LARGE SCALE GENOMIC DNA]</scope>
    <source>
        <strain evidence="2 3">Ben110</strain>
    </source>
</reference>
<dbReference type="Proteomes" id="UP000035763">
    <property type="component" value="Unassembled WGS sequence"/>
</dbReference>
<accession>W6JZK9</accession>
<evidence type="ECO:0000256" key="1">
    <source>
        <dbReference type="SAM" id="MobiDB-lite"/>
    </source>
</evidence>
<proteinExistence type="predicted"/>
<feature type="compositionally biased region" description="Basic and acidic residues" evidence="1">
    <location>
        <begin position="272"/>
        <end position="281"/>
    </location>
</feature>
<keyword evidence="3" id="KW-1185">Reference proteome</keyword>
<dbReference type="EMBL" id="CAJA01000333">
    <property type="protein sequence ID" value="CCH74160.1"/>
    <property type="molecule type" value="Genomic_DNA"/>
</dbReference>
<name>W6JZK9_9MICO</name>
<feature type="region of interest" description="Disordered" evidence="1">
    <location>
        <begin position="122"/>
        <end position="281"/>
    </location>
</feature>